<dbReference type="OrthoDB" id="9797498at2"/>
<dbReference type="RefSeq" id="WP_109681539.1">
    <property type="nucleotide sequence ID" value="NZ_QGGP01000002.1"/>
</dbReference>
<dbReference type="InterPro" id="IPR051781">
    <property type="entry name" value="Metallo-dep_Hydrolase"/>
</dbReference>
<dbReference type="InterPro" id="IPR032466">
    <property type="entry name" value="Metal_Hydrolase"/>
</dbReference>
<dbReference type="SUPFAM" id="SSF51338">
    <property type="entry name" value="Composite domain of metallo-dependent hydrolases"/>
    <property type="match status" value="1"/>
</dbReference>
<reference evidence="3 4" key="1">
    <citation type="submission" date="2018-05" db="EMBL/GenBank/DDBJ databases">
        <title>Genomic Encyclopedia of Archaeal and Bacterial Type Strains, Phase II (KMG-II): from individual species to whole genera.</title>
        <authorList>
            <person name="Goeker M."/>
        </authorList>
    </citation>
    <scope>NUCLEOTIDE SEQUENCE [LARGE SCALE GENOMIC DNA]</scope>
    <source>
        <strain evidence="3 4">DSM 22637</strain>
    </source>
</reference>
<dbReference type="Pfam" id="PF01979">
    <property type="entry name" value="Amidohydro_1"/>
    <property type="match status" value="1"/>
</dbReference>
<name>A0A316DSR2_9FLAO</name>
<dbReference type="EMBL" id="QGGP01000002">
    <property type="protein sequence ID" value="PWK19653.1"/>
    <property type="molecule type" value="Genomic_DNA"/>
</dbReference>
<feature type="signal peptide" evidence="1">
    <location>
        <begin position="1"/>
        <end position="21"/>
    </location>
</feature>
<feature type="chain" id="PRO_5016417686" evidence="1">
    <location>
        <begin position="22"/>
        <end position="448"/>
    </location>
</feature>
<dbReference type="AlphaFoldDB" id="A0A316DSR2"/>
<keyword evidence="1" id="KW-0732">Signal</keyword>
<dbReference type="PANTHER" id="PTHR43135">
    <property type="entry name" value="ALPHA-D-RIBOSE 1-METHYLPHOSPHONATE 5-TRIPHOSPHATE DIPHOSPHATASE"/>
    <property type="match status" value="1"/>
</dbReference>
<dbReference type="Gene3D" id="3.20.20.140">
    <property type="entry name" value="Metal-dependent hydrolases"/>
    <property type="match status" value="1"/>
</dbReference>
<gene>
    <name evidence="3" type="ORF">LX78_01002</name>
</gene>
<dbReference type="GO" id="GO:0016810">
    <property type="term" value="F:hydrolase activity, acting on carbon-nitrogen (but not peptide) bonds"/>
    <property type="evidence" value="ECO:0007669"/>
    <property type="project" value="InterPro"/>
</dbReference>
<feature type="domain" description="Amidohydrolase-related" evidence="2">
    <location>
        <begin position="81"/>
        <end position="440"/>
    </location>
</feature>
<dbReference type="PANTHER" id="PTHR43135:SF3">
    <property type="entry name" value="ALPHA-D-RIBOSE 1-METHYLPHOSPHONATE 5-TRIPHOSPHATE DIPHOSPHATASE"/>
    <property type="match status" value="1"/>
</dbReference>
<dbReference type="InterPro" id="IPR057744">
    <property type="entry name" value="OTAase-like"/>
</dbReference>
<dbReference type="Proteomes" id="UP000245430">
    <property type="component" value="Unassembled WGS sequence"/>
</dbReference>
<sequence length="448" mass="49210">MNLNKQLLTCILCIMSLGLFAQEKPKSITLFTNVQVFDGTSDKLIKADVLVEGNLIKQISKEPLMVMQTDNVSIIDGGGRTLMPGLIDAHVHLSLNMNFISMFYQQPDYLAAIALEEAKNTLMRGFTSVRDTGGEVLGIKLAIDQGHAIGPRIWAAGAGICMTGGHADLRPQAQRPRQLGGPVYYDGEFNGITVIADGVPEVLSAARLQMRKGAAFLKMFTSGAVSGMYDPLDIGEYSFEEIKAAADEAKRWNTYLAVHSYNDKGVSLALEAGAMSIEHANLMTEETMKLLVEKGAFLSTQTGVYFSDAPENWSEESKMKHDKARDGIDNLFKLAKKYNAKITIGSDYVDNAEQKKGQSFELSNRLKWWTAPEILSQTTSGNAEVLYFSGPRNPYPGKLGVIEEGAFADILLIDGNPLEDLTLFHDSDNNLDLIMKDGEIYKNTIENN</sequence>
<dbReference type="InterPro" id="IPR006680">
    <property type="entry name" value="Amidohydro-rel"/>
</dbReference>
<dbReference type="Gene3D" id="2.30.40.10">
    <property type="entry name" value="Urease, subunit C, domain 1"/>
    <property type="match status" value="1"/>
</dbReference>
<keyword evidence="3" id="KW-0378">Hydrolase</keyword>
<accession>A0A316DSR2</accession>
<dbReference type="CDD" id="cd01299">
    <property type="entry name" value="Met_dep_hydrolase_A"/>
    <property type="match status" value="1"/>
</dbReference>
<keyword evidence="4" id="KW-1185">Reference proteome</keyword>
<evidence type="ECO:0000313" key="4">
    <source>
        <dbReference type="Proteomes" id="UP000245430"/>
    </source>
</evidence>
<dbReference type="SUPFAM" id="SSF51556">
    <property type="entry name" value="Metallo-dependent hydrolases"/>
    <property type="match status" value="1"/>
</dbReference>
<protein>
    <submittedName>
        <fullName evidence="3">Imidazolonepropionase-like amidohydrolase</fullName>
    </submittedName>
</protein>
<evidence type="ECO:0000259" key="2">
    <source>
        <dbReference type="Pfam" id="PF01979"/>
    </source>
</evidence>
<proteinExistence type="predicted"/>
<dbReference type="InterPro" id="IPR011059">
    <property type="entry name" value="Metal-dep_hydrolase_composite"/>
</dbReference>
<evidence type="ECO:0000313" key="3">
    <source>
        <dbReference type="EMBL" id="PWK19653.1"/>
    </source>
</evidence>
<comment type="caution">
    <text evidence="3">The sequence shown here is derived from an EMBL/GenBank/DDBJ whole genome shotgun (WGS) entry which is preliminary data.</text>
</comment>
<organism evidence="3 4">
    <name type="scientific">Xanthomarina spongicola</name>
    <dbReference type="NCBI Taxonomy" id="570520"/>
    <lineage>
        <taxon>Bacteria</taxon>
        <taxon>Pseudomonadati</taxon>
        <taxon>Bacteroidota</taxon>
        <taxon>Flavobacteriia</taxon>
        <taxon>Flavobacteriales</taxon>
        <taxon>Flavobacteriaceae</taxon>
        <taxon>Xanthomarina</taxon>
    </lineage>
</organism>
<evidence type="ECO:0000256" key="1">
    <source>
        <dbReference type="SAM" id="SignalP"/>
    </source>
</evidence>